<dbReference type="EMBL" id="SZNT01000684">
    <property type="protein sequence ID" value="TKH03555.1"/>
    <property type="molecule type" value="Genomic_DNA"/>
</dbReference>
<organism evidence="2 3">
    <name type="scientific">Peribacillus simplex</name>
    <dbReference type="NCBI Taxonomy" id="1478"/>
    <lineage>
        <taxon>Bacteria</taxon>
        <taxon>Bacillati</taxon>
        <taxon>Bacillota</taxon>
        <taxon>Bacilli</taxon>
        <taxon>Bacillales</taxon>
        <taxon>Bacillaceae</taxon>
        <taxon>Peribacillus</taxon>
    </lineage>
</organism>
<sequence>MGEQKAVEQMYKEMGQAFAKLDNWTVNMITSHPDFERLYGKLATKKRKLFNRFIRTDYYQFIGLFKRP</sequence>
<reference evidence="2 3" key="1">
    <citation type="journal article" date="2019" name="Environ. Microbiol.">
        <title>An active ?-lactamase is a part of an orchestrated cell wall stress resistance network of Bacillus subtilis and related rhizosphere species.</title>
        <authorList>
            <person name="Bucher T."/>
            <person name="Keren-Paz A."/>
            <person name="Hausser J."/>
            <person name="Olender T."/>
            <person name="Cytryn E."/>
            <person name="Kolodkin-Gal I."/>
        </authorList>
    </citation>
    <scope>NUCLEOTIDE SEQUENCE [LARGE SCALE GENOMIC DNA]</scope>
    <source>
        <strain evidence="2 3">I4</strain>
    </source>
</reference>
<feature type="domain" description="Ribosomal RNA large subunit methyltransferase K/L-like methyltransferase" evidence="1">
    <location>
        <begin position="1"/>
        <end position="58"/>
    </location>
</feature>
<evidence type="ECO:0000313" key="2">
    <source>
        <dbReference type="EMBL" id="TKH03555.1"/>
    </source>
</evidence>
<evidence type="ECO:0000313" key="3">
    <source>
        <dbReference type="Proteomes" id="UP000309170"/>
    </source>
</evidence>
<dbReference type="AlphaFoldDB" id="A0A9X8ZCI8"/>
<dbReference type="Pfam" id="PF01170">
    <property type="entry name" value="UPF0020"/>
    <property type="match status" value="1"/>
</dbReference>
<protein>
    <recommendedName>
        <fullName evidence="1">Ribosomal RNA large subunit methyltransferase K/L-like methyltransferase domain-containing protein</fullName>
    </recommendedName>
</protein>
<dbReference type="InterPro" id="IPR029063">
    <property type="entry name" value="SAM-dependent_MTases_sf"/>
</dbReference>
<name>A0A9X8ZCI8_9BACI</name>
<proteinExistence type="predicted"/>
<dbReference type="OrthoDB" id="9809404at2"/>
<accession>A0A9X8ZCI8</accession>
<dbReference type="Gene3D" id="3.40.50.150">
    <property type="entry name" value="Vaccinia Virus protein VP39"/>
    <property type="match status" value="1"/>
</dbReference>
<dbReference type="InterPro" id="IPR000241">
    <property type="entry name" value="RlmKL-like_Mtase"/>
</dbReference>
<dbReference type="Proteomes" id="UP000309170">
    <property type="component" value="Unassembled WGS sequence"/>
</dbReference>
<evidence type="ECO:0000259" key="1">
    <source>
        <dbReference type="Pfam" id="PF01170"/>
    </source>
</evidence>
<comment type="caution">
    <text evidence="2">The sequence shown here is derived from an EMBL/GenBank/DDBJ whole genome shotgun (WGS) entry which is preliminary data.</text>
</comment>
<gene>
    <name evidence="2" type="ORF">FC678_25065</name>
</gene>